<evidence type="ECO:0000256" key="1">
    <source>
        <dbReference type="ARBA" id="ARBA00001971"/>
    </source>
</evidence>
<dbReference type="InterPro" id="IPR001128">
    <property type="entry name" value="Cyt_P450"/>
</dbReference>
<dbReference type="PANTHER" id="PTHR24279:SF120">
    <property type="entry name" value="CYTOCHROME P450"/>
    <property type="match status" value="1"/>
</dbReference>
<dbReference type="EMBL" id="JARGDH010000001">
    <property type="protein sequence ID" value="KAL0279366.1"/>
    <property type="molecule type" value="Genomic_DNA"/>
</dbReference>
<dbReference type="InterPro" id="IPR050479">
    <property type="entry name" value="CYP11_CYP27_families"/>
</dbReference>
<dbReference type="InterPro" id="IPR017972">
    <property type="entry name" value="Cyt_P450_CS"/>
</dbReference>
<keyword evidence="6 8" id="KW-0408">Iron</keyword>
<name>A0AAW2IBU1_9NEOP</name>
<dbReference type="PRINTS" id="PR00385">
    <property type="entry name" value="P450"/>
</dbReference>
<keyword evidence="4 8" id="KW-0479">Metal-binding</keyword>
<dbReference type="InterPro" id="IPR036396">
    <property type="entry name" value="Cyt_P450_sf"/>
</dbReference>
<evidence type="ECO:0008006" key="11">
    <source>
        <dbReference type="Google" id="ProtNLM"/>
    </source>
</evidence>
<keyword evidence="7 9" id="KW-0503">Monooxygenase</keyword>
<evidence type="ECO:0000256" key="7">
    <source>
        <dbReference type="ARBA" id="ARBA00023033"/>
    </source>
</evidence>
<comment type="cofactor">
    <cofactor evidence="1 8">
        <name>heme</name>
        <dbReference type="ChEBI" id="CHEBI:30413"/>
    </cofactor>
</comment>
<dbReference type="GO" id="GO:0016705">
    <property type="term" value="F:oxidoreductase activity, acting on paired donors, with incorporation or reduction of molecular oxygen"/>
    <property type="evidence" value="ECO:0007669"/>
    <property type="project" value="InterPro"/>
</dbReference>
<feature type="binding site" description="axial binding residue" evidence="8">
    <location>
        <position position="427"/>
    </location>
    <ligand>
        <name>heme</name>
        <dbReference type="ChEBI" id="CHEBI:30413"/>
    </ligand>
    <ligandPart>
        <name>Fe</name>
        <dbReference type="ChEBI" id="CHEBI:18248"/>
    </ligandPart>
</feature>
<dbReference type="Gene3D" id="1.10.630.10">
    <property type="entry name" value="Cytochrome P450"/>
    <property type="match status" value="1"/>
</dbReference>
<dbReference type="GO" id="GO:0005506">
    <property type="term" value="F:iron ion binding"/>
    <property type="evidence" value="ECO:0007669"/>
    <property type="project" value="InterPro"/>
</dbReference>
<accession>A0AAW2IBU1</accession>
<comment type="caution">
    <text evidence="10">The sequence shown here is derived from an EMBL/GenBank/DDBJ whole genome shotgun (WGS) entry which is preliminary data.</text>
</comment>
<dbReference type="CDD" id="cd11054">
    <property type="entry name" value="CYP24A1-like"/>
    <property type="match status" value="1"/>
</dbReference>
<evidence type="ECO:0000256" key="5">
    <source>
        <dbReference type="ARBA" id="ARBA00023002"/>
    </source>
</evidence>
<comment type="similarity">
    <text evidence="2 9">Belongs to the cytochrome P450 family.</text>
</comment>
<evidence type="ECO:0000256" key="2">
    <source>
        <dbReference type="ARBA" id="ARBA00010617"/>
    </source>
</evidence>
<dbReference type="GO" id="GO:0020037">
    <property type="term" value="F:heme binding"/>
    <property type="evidence" value="ECO:0007669"/>
    <property type="project" value="InterPro"/>
</dbReference>
<dbReference type="PANTHER" id="PTHR24279">
    <property type="entry name" value="CYTOCHROME P450"/>
    <property type="match status" value="1"/>
</dbReference>
<evidence type="ECO:0000256" key="8">
    <source>
        <dbReference type="PIRSR" id="PIRSR602401-1"/>
    </source>
</evidence>
<evidence type="ECO:0000313" key="10">
    <source>
        <dbReference type="EMBL" id="KAL0279366.1"/>
    </source>
</evidence>
<dbReference type="Pfam" id="PF00067">
    <property type="entry name" value="p450"/>
    <property type="match status" value="1"/>
</dbReference>
<sequence length="482" mass="55432">MASTTATKVVKIRKFSEIPGPWRIPIWGNLHLYKLGLYKKEEYHNVLLSMLKKYGPLVREDIGPNNTIIHVFDPADAKVVFDNEGPMPMVEPLQETTQLYRKKKNTSPGLGNTNGEEWYKLRSAVRKGILRPKEVQRYLPQVNEISDELVTRLNEKRDKETGEIPDLRLEIGKWSREVSGWICFGRRLGCLDNGDGEREAAKLIQINKKGFKLSSDLKFSLPIYKFIQTPKWKELVKLEETVHEYAASLVDKSIKACQGNSNSVLSYLLTQKELSRKDVEILILSIFGDGLSTTVPSLLYNLYCLSVNPRIQALAREEVKAATEDGSYISPDVINNKLQFLKAFVKETFRMYPIGTDISRIIQNDLVLSNYHVPKGTHIHLNQIVQYKSDAYFKEPTVFQPERWLRDGNDEIDPILLVPFGHGTRTCAGRRLAEQDLYVALSKILLNFELKYPDHLPPLEQVYEVLLFPKEPIRIKFMRIRE</sequence>
<dbReference type="InterPro" id="IPR002401">
    <property type="entry name" value="Cyt_P450_E_grp-I"/>
</dbReference>
<evidence type="ECO:0000256" key="3">
    <source>
        <dbReference type="ARBA" id="ARBA00022617"/>
    </source>
</evidence>
<evidence type="ECO:0000256" key="6">
    <source>
        <dbReference type="ARBA" id="ARBA00023004"/>
    </source>
</evidence>
<dbReference type="AlphaFoldDB" id="A0AAW2IBU1"/>
<organism evidence="10">
    <name type="scientific">Menopon gallinae</name>
    <name type="common">poultry shaft louse</name>
    <dbReference type="NCBI Taxonomy" id="328185"/>
    <lineage>
        <taxon>Eukaryota</taxon>
        <taxon>Metazoa</taxon>
        <taxon>Ecdysozoa</taxon>
        <taxon>Arthropoda</taxon>
        <taxon>Hexapoda</taxon>
        <taxon>Insecta</taxon>
        <taxon>Pterygota</taxon>
        <taxon>Neoptera</taxon>
        <taxon>Paraneoptera</taxon>
        <taxon>Psocodea</taxon>
        <taxon>Troctomorpha</taxon>
        <taxon>Phthiraptera</taxon>
        <taxon>Amblycera</taxon>
        <taxon>Menoponidae</taxon>
        <taxon>Menopon</taxon>
    </lineage>
</organism>
<dbReference type="PRINTS" id="PR00463">
    <property type="entry name" value="EP450I"/>
</dbReference>
<proteinExistence type="inferred from homology"/>
<gene>
    <name evidence="10" type="ORF">PYX00_000943</name>
</gene>
<keyword evidence="3 8" id="KW-0349">Heme</keyword>
<protein>
    <recommendedName>
        <fullName evidence="11">Cytochrome P450</fullName>
    </recommendedName>
</protein>
<dbReference type="GO" id="GO:0004497">
    <property type="term" value="F:monooxygenase activity"/>
    <property type="evidence" value="ECO:0007669"/>
    <property type="project" value="UniProtKB-KW"/>
</dbReference>
<reference evidence="10" key="1">
    <citation type="journal article" date="2024" name="Gigascience">
        <title>Chromosome-level genome of the poultry shaft louse Menopon gallinae provides insight into the host-switching and adaptive evolution of parasitic lice.</title>
        <authorList>
            <person name="Xu Y."/>
            <person name="Ma L."/>
            <person name="Liu S."/>
            <person name="Liang Y."/>
            <person name="Liu Q."/>
            <person name="He Z."/>
            <person name="Tian L."/>
            <person name="Duan Y."/>
            <person name="Cai W."/>
            <person name="Li H."/>
            <person name="Song F."/>
        </authorList>
    </citation>
    <scope>NUCLEOTIDE SEQUENCE</scope>
    <source>
        <strain evidence="10">Cailab_2023a</strain>
    </source>
</reference>
<evidence type="ECO:0000256" key="4">
    <source>
        <dbReference type="ARBA" id="ARBA00022723"/>
    </source>
</evidence>
<keyword evidence="5 9" id="KW-0560">Oxidoreductase</keyword>
<dbReference type="SUPFAM" id="SSF48264">
    <property type="entry name" value="Cytochrome P450"/>
    <property type="match status" value="1"/>
</dbReference>
<evidence type="ECO:0000256" key="9">
    <source>
        <dbReference type="RuleBase" id="RU000461"/>
    </source>
</evidence>
<dbReference type="PROSITE" id="PS00086">
    <property type="entry name" value="CYTOCHROME_P450"/>
    <property type="match status" value="1"/>
</dbReference>